<feature type="transmembrane region" description="Helical" evidence="8">
    <location>
        <begin position="72"/>
        <end position="90"/>
    </location>
</feature>
<keyword evidence="7 8" id="KW-0472">Membrane</keyword>
<evidence type="ECO:0000256" key="2">
    <source>
        <dbReference type="ARBA" id="ARBA00010145"/>
    </source>
</evidence>
<dbReference type="STRING" id="626940.BHW43_01230"/>
<reference evidence="9 10" key="1">
    <citation type="journal article" date="2016" name="Nat. Biotechnol.">
        <title>Measurement of bacterial replication rates in microbial communities.</title>
        <authorList>
            <person name="Brown C.T."/>
            <person name="Olm M.R."/>
            <person name="Thomas B.C."/>
            <person name="Banfield J.F."/>
        </authorList>
    </citation>
    <scope>NUCLEOTIDE SEQUENCE [LARGE SCALE GENOMIC DNA]</scope>
    <source>
        <strain evidence="9">46_33</strain>
    </source>
</reference>
<organism evidence="9 10">
    <name type="scientific">Phascolarctobacterium succinatutens</name>
    <dbReference type="NCBI Taxonomy" id="626940"/>
    <lineage>
        <taxon>Bacteria</taxon>
        <taxon>Bacillati</taxon>
        <taxon>Bacillota</taxon>
        <taxon>Negativicutes</taxon>
        <taxon>Acidaminococcales</taxon>
        <taxon>Acidaminococcaceae</taxon>
        <taxon>Phascolarctobacterium</taxon>
    </lineage>
</organism>
<feature type="transmembrane region" description="Helical" evidence="8">
    <location>
        <begin position="102"/>
        <end position="121"/>
    </location>
</feature>
<feature type="transmembrane region" description="Helical" evidence="8">
    <location>
        <begin position="6"/>
        <end position="26"/>
    </location>
</feature>
<feature type="transmembrane region" description="Helical" evidence="8">
    <location>
        <begin position="237"/>
        <end position="258"/>
    </location>
</feature>
<feature type="transmembrane region" description="Helical" evidence="8">
    <location>
        <begin position="293"/>
        <end position="312"/>
    </location>
</feature>
<protein>
    <submittedName>
        <fullName evidence="9">Transporter</fullName>
    </submittedName>
</protein>
<keyword evidence="5 8" id="KW-0812">Transmembrane</keyword>
<keyword evidence="6 8" id="KW-1133">Transmembrane helix</keyword>
<evidence type="ECO:0000256" key="3">
    <source>
        <dbReference type="ARBA" id="ARBA00022448"/>
    </source>
</evidence>
<dbReference type="Gene3D" id="1.20.1530.20">
    <property type="match status" value="1"/>
</dbReference>
<feature type="transmembrane region" description="Helical" evidence="8">
    <location>
        <begin position="174"/>
        <end position="193"/>
    </location>
</feature>
<dbReference type="GO" id="GO:0005886">
    <property type="term" value="C:plasma membrane"/>
    <property type="evidence" value="ECO:0007669"/>
    <property type="project" value="UniProtKB-SubCell"/>
</dbReference>
<dbReference type="GO" id="GO:0055085">
    <property type="term" value="P:transmembrane transport"/>
    <property type="evidence" value="ECO:0007669"/>
    <property type="project" value="InterPro"/>
</dbReference>
<comment type="caution">
    <text evidence="9">The sequence shown here is derived from an EMBL/GenBank/DDBJ whole genome shotgun (WGS) entry which is preliminary data.</text>
</comment>
<evidence type="ECO:0000256" key="7">
    <source>
        <dbReference type="ARBA" id="ARBA00023136"/>
    </source>
</evidence>
<evidence type="ECO:0000313" key="10">
    <source>
        <dbReference type="Proteomes" id="UP000186777"/>
    </source>
</evidence>
<dbReference type="PANTHER" id="PTHR36838:SF1">
    <property type="entry name" value="SLR1864 PROTEIN"/>
    <property type="match status" value="1"/>
</dbReference>
<comment type="similarity">
    <text evidence="2">Belongs to the auxin efflux carrier (TC 2.A.69) family.</text>
</comment>
<proteinExistence type="inferred from homology"/>
<keyword evidence="4" id="KW-1003">Cell membrane</keyword>
<evidence type="ECO:0000256" key="1">
    <source>
        <dbReference type="ARBA" id="ARBA00004651"/>
    </source>
</evidence>
<evidence type="ECO:0000256" key="8">
    <source>
        <dbReference type="SAM" id="Phobius"/>
    </source>
</evidence>
<feature type="transmembrane region" description="Helical" evidence="8">
    <location>
        <begin position="38"/>
        <end position="57"/>
    </location>
</feature>
<dbReference type="Proteomes" id="UP000186777">
    <property type="component" value="Unassembled WGS sequence"/>
</dbReference>
<feature type="transmembrane region" description="Helical" evidence="8">
    <location>
        <begin position="133"/>
        <end position="153"/>
    </location>
</feature>
<gene>
    <name evidence="9" type="ORF">BHW43_01230</name>
</gene>
<dbReference type="InterPro" id="IPR038770">
    <property type="entry name" value="Na+/solute_symporter_sf"/>
</dbReference>
<evidence type="ECO:0000256" key="6">
    <source>
        <dbReference type="ARBA" id="ARBA00022989"/>
    </source>
</evidence>
<name>A0A1Q6RB81_9FIRM</name>
<keyword evidence="3" id="KW-0813">Transport</keyword>
<sequence>MINFVLQALDGIFTIVFVVGIGYVLSKKGWFDDKSSALIAKLVTTVSLPLYMITSLTKNFTAEKLVELAPDMLLPVCSMLFALIVGKTAAKLLHVRQGRRGVFVTNFFIANTMFIGLPVNLALFGDESIPSVMLYYMVNLTFFWTLGVQNIVADIEGKAGGIFSMQVLKKLWSPPLMGFVAAILLIVLNIPLPRFLVRGFQYVGNLTTPLSLVFIGIEISKINLRDFNFERDIWGGLFGRFIVCPLCVLCLVPFINVAPISVKVFAMQAAMPAMTQMAIVCKQYGGDSRYAAALSFITIIGGLLVIPVYMTVVNMYF</sequence>
<evidence type="ECO:0000256" key="4">
    <source>
        <dbReference type="ARBA" id="ARBA00022475"/>
    </source>
</evidence>
<dbReference type="EMBL" id="MNTG01000001">
    <property type="protein sequence ID" value="OLA39624.1"/>
    <property type="molecule type" value="Genomic_DNA"/>
</dbReference>
<accession>A0A1Q6RB81</accession>
<dbReference type="PANTHER" id="PTHR36838">
    <property type="entry name" value="AUXIN EFFLUX CARRIER FAMILY PROTEIN"/>
    <property type="match status" value="1"/>
</dbReference>
<comment type="subcellular location">
    <subcellularLocation>
        <location evidence="1">Cell membrane</location>
        <topology evidence="1">Multi-pass membrane protein</topology>
    </subcellularLocation>
</comment>
<dbReference type="InterPro" id="IPR004776">
    <property type="entry name" value="Mem_transp_PIN-like"/>
</dbReference>
<evidence type="ECO:0000313" key="9">
    <source>
        <dbReference type="EMBL" id="OLA39624.1"/>
    </source>
</evidence>
<dbReference type="AlphaFoldDB" id="A0A1Q6RB81"/>
<dbReference type="Pfam" id="PF03547">
    <property type="entry name" value="Mem_trans"/>
    <property type="match status" value="2"/>
</dbReference>
<evidence type="ECO:0000256" key="5">
    <source>
        <dbReference type="ARBA" id="ARBA00022692"/>
    </source>
</evidence>